<reference evidence="2" key="1">
    <citation type="submission" date="2020-10" db="EMBL/GenBank/DDBJ databases">
        <authorList>
            <person name="Gilroy R."/>
        </authorList>
    </citation>
    <scope>NUCLEOTIDE SEQUENCE</scope>
    <source>
        <strain evidence="2">C6-149</strain>
    </source>
</reference>
<feature type="transmembrane region" description="Helical" evidence="1">
    <location>
        <begin position="12"/>
        <end position="31"/>
    </location>
</feature>
<evidence type="ECO:0000313" key="2">
    <source>
        <dbReference type="EMBL" id="MBO8440988.1"/>
    </source>
</evidence>
<protein>
    <submittedName>
        <fullName evidence="2">Uncharacterized protein</fullName>
    </submittedName>
</protein>
<keyword evidence="1" id="KW-0812">Transmembrane</keyword>
<evidence type="ECO:0000313" key="3">
    <source>
        <dbReference type="Proteomes" id="UP000823614"/>
    </source>
</evidence>
<name>A0A9D9H8W0_9LACO</name>
<keyword evidence="1" id="KW-1133">Transmembrane helix</keyword>
<organism evidence="2 3">
    <name type="scientific">Candidatus Gallilactobacillus intestinavium</name>
    <dbReference type="NCBI Taxonomy" id="2840838"/>
    <lineage>
        <taxon>Bacteria</taxon>
        <taxon>Bacillati</taxon>
        <taxon>Bacillota</taxon>
        <taxon>Bacilli</taxon>
        <taxon>Lactobacillales</taxon>
        <taxon>Lactobacillaceae</taxon>
        <taxon>Lactobacillaceae incertae sedis</taxon>
        <taxon>Candidatus Gallilactobacillus</taxon>
    </lineage>
</organism>
<sequence length="268" mass="30656">MEGLKNNWNSLLSVCSLLVAIISALISFSAFNREKYSDSASFSVVENLWNSKEPSFALINESTKKLAQLPDHTYLMLIPSKILWYSIGKVMSNLVLSPVSYQTILDQKDYYQTTGKLEKSVLPKQFFAKKGMRDNVRSEKFTLPNSDIKCQVITYPMLLIITPIHYKYIGDKNFKRIILASTPIDKKEISPTVLRNLKSYIKDNSDLEVKVNENESVYQTANNQVLDKFKRTVDGKDKDLKFLGGKKGGYDNVLRYFNELISPHDPME</sequence>
<gene>
    <name evidence="2" type="ORF">IAA89_00850</name>
</gene>
<dbReference type="EMBL" id="JADIMP010000016">
    <property type="protein sequence ID" value="MBO8440988.1"/>
    <property type="molecule type" value="Genomic_DNA"/>
</dbReference>
<evidence type="ECO:0000256" key="1">
    <source>
        <dbReference type="SAM" id="Phobius"/>
    </source>
</evidence>
<reference evidence="2" key="2">
    <citation type="journal article" date="2021" name="PeerJ">
        <title>Extensive microbial diversity within the chicken gut microbiome revealed by metagenomics and culture.</title>
        <authorList>
            <person name="Gilroy R."/>
            <person name="Ravi A."/>
            <person name="Getino M."/>
            <person name="Pursley I."/>
            <person name="Horton D.L."/>
            <person name="Alikhan N.F."/>
            <person name="Baker D."/>
            <person name="Gharbi K."/>
            <person name="Hall N."/>
            <person name="Watson M."/>
            <person name="Adriaenssens E.M."/>
            <person name="Foster-Nyarko E."/>
            <person name="Jarju S."/>
            <person name="Secka A."/>
            <person name="Antonio M."/>
            <person name="Oren A."/>
            <person name="Chaudhuri R.R."/>
            <person name="La Ragione R."/>
            <person name="Hildebrand F."/>
            <person name="Pallen M.J."/>
        </authorList>
    </citation>
    <scope>NUCLEOTIDE SEQUENCE</scope>
    <source>
        <strain evidence="2">C6-149</strain>
    </source>
</reference>
<keyword evidence="1" id="KW-0472">Membrane</keyword>
<accession>A0A9D9H8W0</accession>
<comment type="caution">
    <text evidence="2">The sequence shown here is derived from an EMBL/GenBank/DDBJ whole genome shotgun (WGS) entry which is preliminary data.</text>
</comment>
<dbReference type="AlphaFoldDB" id="A0A9D9H8W0"/>
<dbReference type="Proteomes" id="UP000823614">
    <property type="component" value="Unassembled WGS sequence"/>
</dbReference>
<proteinExistence type="predicted"/>